<feature type="domain" description="DNA/RNA-binding protein Alba-like" evidence="5">
    <location>
        <begin position="1"/>
        <end position="31"/>
    </location>
</feature>
<evidence type="ECO:0000313" key="7">
    <source>
        <dbReference type="RefSeq" id="XP_017975935.1"/>
    </source>
</evidence>
<dbReference type="Gene3D" id="3.30.110.20">
    <property type="entry name" value="Alba-like domain"/>
    <property type="match status" value="1"/>
</dbReference>
<dbReference type="RefSeq" id="XP_017975937.1">
    <property type="nucleotide sequence ID" value="XM_018120448.1"/>
</dbReference>
<evidence type="ECO:0000256" key="1">
    <source>
        <dbReference type="ARBA" id="ARBA00004123"/>
    </source>
</evidence>
<dbReference type="RefSeq" id="XP_017975935.1">
    <property type="nucleotide sequence ID" value="XM_018120446.1"/>
</dbReference>
<dbReference type="KEGG" id="tcc:18602774"/>
<dbReference type="RefSeq" id="XP_017975936.1">
    <property type="nucleotide sequence ID" value="XM_018120447.1"/>
</dbReference>
<evidence type="ECO:0000313" key="8">
    <source>
        <dbReference type="RefSeq" id="XP_017975936.1"/>
    </source>
</evidence>
<evidence type="ECO:0000313" key="9">
    <source>
        <dbReference type="RefSeq" id="XP_017975937.1"/>
    </source>
</evidence>
<dbReference type="AlphaFoldDB" id="A0AB32W935"/>
<feature type="region of interest" description="Disordered" evidence="4">
    <location>
        <begin position="69"/>
        <end position="94"/>
    </location>
</feature>
<accession>A0AB32W935</accession>
<dbReference type="SUPFAM" id="SSF82704">
    <property type="entry name" value="AlbA-like"/>
    <property type="match status" value="1"/>
</dbReference>
<evidence type="ECO:0000256" key="3">
    <source>
        <dbReference type="ARBA" id="ARBA00023242"/>
    </source>
</evidence>
<comment type="subcellular location">
    <subcellularLocation>
        <location evidence="1">Nucleus</location>
    </subcellularLocation>
</comment>
<comment type="similarity">
    <text evidence="2">Belongs to the histone-like Alba family.</text>
</comment>
<proteinExistence type="inferred from homology"/>
<reference evidence="7 8" key="2">
    <citation type="submission" date="2025-04" db="UniProtKB">
        <authorList>
            <consortium name="RefSeq"/>
        </authorList>
    </citation>
    <scope>IDENTIFICATION</scope>
</reference>
<dbReference type="InterPro" id="IPR051958">
    <property type="entry name" value="Alba-like_NAB"/>
</dbReference>
<dbReference type="Gramene" id="Tc04v2_t017020.3">
    <property type="protein sequence ID" value="Tc04v2_p017020.3"/>
    <property type="gene ID" value="Tc04v2_g017020"/>
</dbReference>
<dbReference type="Proteomes" id="UP000694886">
    <property type="component" value="Chromosome 4"/>
</dbReference>
<name>A0AB32W935_THECC</name>
<evidence type="ECO:0000256" key="4">
    <source>
        <dbReference type="SAM" id="MobiDB-lite"/>
    </source>
</evidence>
<evidence type="ECO:0000313" key="6">
    <source>
        <dbReference type="Proteomes" id="UP000694886"/>
    </source>
</evidence>
<keyword evidence="3" id="KW-0539">Nucleus</keyword>
<dbReference type="Pfam" id="PF01918">
    <property type="entry name" value="Alba"/>
    <property type="match status" value="1"/>
</dbReference>
<dbReference type="GO" id="GO:0003676">
    <property type="term" value="F:nucleic acid binding"/>
    <property type="evidence" value="ECO:0007669"/>
    <property type="project" value="InterPro"/>
</dbReference>
<gene>
    <name evidence="7 8 9" type="primary">LOC18602774</name>
</gene>
<dbReference type="InterPro" id="IPR002775">
    <property type="entry name" value="DNA/RNA-bd_Alba-like"/>
</dbReference>
<protein>
    <submittedName>
        <fullName evidence="7 8">Uncharacterized protein LOC18602774 isoform X1</fullName>
    </submittedName>
</protein>
<evidence type="ECO:0000256" key="2">
    <source>
        <dbReference type="ARBA" id="ARBA00008018"/>
    </source>
</evidence>
<dbReference type="Gramene" id="Tc04v2_t017020.5">
    <property type="protein sequence ID" value="Tc04v2_p017020.5"/>
    <property type="gene ID" value="Tc04v2_g017020"/>
</dbReference>
<dbReference type="InterPro" id="IPR036882">
    <property type="entry name" value="Alba-like_dom_sf"/>
</dbReference>
<dbReference type="PANTHER" id="PTHR13516">
    <property type="entry name" value="RIBONUCLEASE P SUBUNIT P25"/>
    <property type="match status" value="1"/>
</dbReference>
<feature type="compositionally biased region" description="Low complexity" evidence="4">
    <location>
        <begin position="82"/>
        <end position="94"/>
    </location>
</feature>
<evidence type="ECO:0000259" key="5">
    <source>
        <dbReference type="Pfam" id="PF01918"/>
    </source>
</evidence>
<dbReference type="GO" id="GO:0005634">
    <property type="term" value="C:nucleus"/>
    <property type="evidence" value="ECO:0007669"/>
    <property type="project" value="UniProtKB-SubCell"/>
</dbReference>
<dbReference type="PANTHER" id="PTHR13516:SF3">
    <property type="entry name" value="ALBA DNA_RNA-BINDING PROTEIN"/>
    <property type="match status" value="1"/>
</dbReference>
<dbReference type="GeneID" id="18602774"/>
<dbReference type="Gramene" id="Tc04v2_t017020.4">
    <property type="protein sequence ID" value="Tc04v2_p017020.4"/>
    <property type="gene ID" value="Tc04v2_g017020"/>
</dbReference>
<sequence length="237" mass="25737">MGQAISKTVAIAEIIKKRIPGLHQETSISSMSITDMWEPMEEGLVPLEMTCQVSLILISLSTKELNKSSPGYLGDQAPSHDQQNQYQSQQQQNQMHMPVTGLLKAFIIQIHMDEDELMVEGEDRDGAGPVTGTIQRMVVIGIRGEEVDEAEVGAIVVGMEGAGVEGKAMVMDEDGAVAVDMVVDNRLNSGIVLMVSSLAGRPTVVGRKFLLAVRSIKTFISSSYQFIFLNDMDVGSH</sequence>
<organism evidence="6 9">
    <name type="scientific">Theobroma cacao</name>
    <name type="common">Cacao</name>
    <name type="synonym">Cocoa</name>
    <dbReference type="NCBI Taxonomy" id="3641"/>
    <lineage>
        <taxon>Eukaryota</taxon>
        <taxon>Viridiplantae</taxon>
        <taxon>Streptophyta</taxon>
        <taxon>Embryophyta</taxon>
        <taxon>Tracheophyta</taxon>
        <taxon>Spermatophyta</taxon>
        <taxon>Magnoliopsida</taxon>
        <taxon>eudicotyledons</taxon>
        <taxon>Gunneridae</taxon>
        <taxon>Pentapetalae</taxon>
        <taxon>rosids</taxon>
        <taxon>malvids</taxon>
        <taxon>Malvales</taxon>
        <taxon>Malvaceae</taxon>
        <taxon>Byttnerioideae</taxon>
        <taxon>Theobroma</taxon>
    </lineage>
</organism>
<reference evidence="6" key="1">
    <citation type="journal article" date="1997" name="Nucleic Acids Res.">
        <title>tRNAscan-SE: a program for improved detection of transfer RNA genes in genomic sequence.</title>
        <authorList>
            <person name="Lowe T.M."/>
            <person name="Eddy S.R."/>
        </authorList>
    </citation>
    <scope>NUCLEOTIDE SEQUENCE [LARGE SCALE GENOMIC DNA]</scope>
    <source>
        <strain evidence="6">r\B97-61/B2</strain>
    </source>
</reference>